<keyword evidence="2" id="KW-1185">Reference proteome</keyword>
<dbReference type="Gene3D" id="2.160.10.10">
    <property type="entry name" value="Hexapeptide repeat proteins"/>
    <property type="match status" value="1"/>
</dbReference>
<comment type="caution">
    <text evidence="1">The sequence shown here is derived from an EMBL/GenBank/DDBJ whole genome shotgun (WGS) entry which is preliminary data.</text>
</comment>
<dbReference type="InterPro" id="IPR050484">
    <property type="entry name" value="Transf_Hexapept/Carb_Anhydrase"/>
</dbReference>
<accession>A0A5S4UUY5</accession>
<reference evidence="1 2" key="1">
    <citation type="submission" date="2019-08" db="EMBL/GenBank/DDBJ databases">
        <authorList>
            <person name="Hu J."/>
        </authorList>
    </citation>
    <scope>NUCLEOTIDE SEQUENCE [LARGE SCALE GENOMIC DNA]</scope>
    <source>
        <strain evidence="1 2">NEAU-184</strain>
    </source>
</reference>
<evidence type="ECO:0000313" key="2">
    <source>
        <dbReference type="Proteomes" id="UP000325243"/>
    </source>
</evidence>
<dbReference type="InterPro" id="IPR001451">
    <property type="entry name" value="Hexapep"/>
</dbReference>
<dbReference type="RefSeq" id="WP_148734930.1">
    <property type="nucleotide sequence ID" value="NZ_VSSB01000002.1"/>
</dbReference>
<dbReference type="InterPro" id="IPR011004">
    <property type="entry name" value="Trimer_LpxA-like_sf"/>
</dbReference>
<organism evidence="1 2">
    <name type="scientific">Agromyces mariniharenae</name>
    <dbReference type="NCBI Taxonomy" id="2604423"/>
    <lineage>
        <taxon>Bacteria</taxon>
        <taxon>Bacillati</taxon>
        <taxon>Actinomycetota</taxon>
        <taxon>Actinomycetes</taxon>
        <taxon>Micrococcales</taxon>
        <taxon>Microbacteriaceae</taxon>
        <taxon>Agromyces</taxon>
    </lineage>
</organism>
<gene>
    <name evidence="1" type="ORF">FYC51_16940</name>
</gene>
<dbReference type="EMBL" id="VSSB01000002">
    <property type="protein sequence ID" value="TYL50834.1"/>
    <property type="molecule type" value="Genomic_DNA"/>
</dbReference>
<dbReference type="PANTHER" id="PTHR13061">
    <property type="entry name" value="DYNACTIN SUBUNIT P25"/>
    <property type="match status" value="1"/>
</dbReference>
<proteinExistence type="predicted"/>
<evidence type="ECO:0000313" key="1">
    <source>
        <dbReference type="EMBL" id="TYL50834.1"/>
    </source>
</evidence>
<dbReference type="SUPFAM" id="SSF51161">
    <property type="entry name" value="Trimeric LpxA-like enzymes"/>
    <property type="match status" value="1"/>
</dbReference>
<name>A0A5S4UUY5_9MICO</name>
<dbReference type="PANTHER" id="PTHR13061:SF29">
    <property type="entry name" value="GAMMA CARBONIC ANHYDRASE-LIKE 1, MITOCHONDRIAL-RELATED"/>
    <property type="match status" value="1"/>
</dbReference>
<sequence length="197" mass="20601">MIVEHRGRTPRIDPGATIAPGAIVSGDVVVEAGARILHGAVLTAEDGEVRIGREAVVLEHAVIRGRAGHPAVIGDHVMVGPHAHVNGATVGDRAFIATGASLFPGAVVGEDAEVRINGVVQVNTTLEPGAVVPIGWVAVGSPAQILSPDRHEEIWAIQQALDFPGTVYGVDRAVGMDELMRRQSAFYAAHDGDRELD</sequence>
<dbReference type="Proteomes" id="UP000325243">
    <property type="component" value="Unassembled WGS sequence"/>
</dbReference>
<dbReference type="AlphaFoldDB" id="A0A5S4UUY5"/>
<dbReference type="Pfam" id="PF00132">
    <property type="entry name" value="Hexapep"/>
    <property type="match status" value="1"/>
</dbReference>
<protein>
    <submittedName>
        <fullName evidence="1">Gamma carbonic anhydrase family protein</fullName>
    </submittedName>
</protein>